<feature type="transmembrane region" description="Helical" evidence="1">
    <location>
        <begin position="482"/>
        <end position="500"/>
    </location>
</feature>
<evidence type="ECO:0000313" key="3">
    <source>
        <dbReference type="Proteomes" id="UP001595607"/>
    </source>
</evidence>
<dbReference type="SUPFAM" id="SSF102405">
    <property type="entry name" value="MCP/YpsA-like"/>
    <property type="match status" value="1"/>
</dbReference>
<keyword evidence="3" id="KW-1185">Reference proteome</keyword>
<dbReference type="Gene3D" id="3.40.50.450">
    <property type="match status" value="1"/>
</dbReference>
<name>A0ABV7MFC4_9PROT</name>
<reference evidence="3" key="1">
    <citation type="journal article" date="2019" name="Int. J. Syst. Evol. Microbiol.">
        <title>The Global Catalogue of Microorganisms (GCM) 10K type strain sequencing project: providing services to taxonomists for standard genome sequencing and annotation.</title>
        <authorList>
            <consortium name="The Broad Institute Genomics Platform"/>
            <consortium name="The Broad Institute Genome Sequencing Center for Infectious Disease"/>
            <person name="Wu L."/>
            <person name="Ma J."/>
        </authorList>
    </citation>
    <scope>NUCLEOTIDE SEQUENCE [LARGE SCALE GENOMIC DNA]</scope>
    <source>
        <strain evidence="3">KCTC 22245</strain>
    </source>
</reference>
<keyword evidence="1" id="KW-0812">Transmembrane</keyword>
<sequence length="605" mass="66909">MGNKPRKGLVTPPRARLCLRVGVTGHRALEPDQRERITRQVDEVLSACTLAAQTAKAKSDGWVVDEPPLLRLVSPLAAGADTLAAERATSLGWSLQAVTPFPVKEYCSDFSVDERPVFDTMLEKADAVLQLDGERDTREHEASAYLAGGQVVLDQCDVLLAIWNGKAARGIGGTAMIIEIALARGVPVIWVHSEDDKPVSFVAQDFSSEGSISDVESIVTSLLVPPDVDGGVLDFYGEKEKRGNYGLLFDLFEFVVAGRKIRNLRFRMPPYVKRVEEEWRPYLEGLANIGGTKLAAPAVNTLMPRYGWADGLATYYGSLYRSSYVANYLLSGLAVGLALAEIVVGFGKEVFIALETVVILAIAAITIRGRKSRWHEKWIDYRQLAEQLRHARFLYLTGASLGAVSQRHDYGSAPAGSWVEWYNKMSLRELGLPAAVSDRNYISKVRQLFMETELENQLAYHEANAHRMEHLEHRLHKVGDSLFLLTLVTCLVFLGSHAAYEWGGLKQAKTFKYAIKGWVTVLTALLPAIGAAMLGIRVQGEFGSTAERSEATAERLEEIARDLEEKEAISFSSLRSYVEASAETMLVEVVDWRFVYRGKPISLPA</sequence>
<dbReference type="RefSeq" id="WP_189576343.1">
    <property type="nucleotide sequence ID" value="NZ_BMXU01000002.1"/>
</dbReference>
<dbReference type="Proteomes" id="UP001595607">
    <property type="component" value="Unassembled WGS sequence"/>
</dbReference>
<organism evidence="2 3">
    <name type="scientific">Parvularcula lutaonensis</name>
    <dbReference type="NCBI Taxonomy" id="491923"/>
    <lineage>
        <taxon>Bacteria</taxon>
        <taxon>Pseudomonadati</taxon>
        <taxon>Pseudomonadota</taxon>
        <taxon>Alphaproteobacteria</taxon>
        <taxon>Parvularculales</taxon>
        <taxon>Parvularculaceae</taxon>
        <taxon>Parvularcula</taxon>
    </lineage>
</organism>
<keyword evidence="1" id="KW-1133">Transmembrane helix</keyword>
<protein>
    <submittedName>
        <fullName evidence="2">DUF4231 domain-containing protein</fullName>
    </submittedName>
</protein>
<dbReference type="EMBL" id="JBHRVA010000003">
    <property type="protein sequence ID" value="MFC3303622.1"/>
    <property type="molecule type" value="Genomic_DNA"/>
</dbReference>
<feature type="transmembrane region" description="Helical" evidence="1">
    <location>
        <begin position="325"/>
        <end position="344"/>
    </location>
</feature>
<dbReference type="Pfam" id="PF14015">
    <property type="entry name" value="DUF4231"/>
    <property type="match status" value="1"/>
</dbReference>
<evidence type="ECO:0000256" key="1">
    <source>
        <dbReference type="SAM" id="Phobius"/>
    </source>
</evidence>
<comment type="caution">
    <text evidence="2">The sequence shown here is derived from an EMBL/GenBank/DDBJ whole genome shotgun (WGS) entry which is preliminary data.</text>
</comment>
<keyword evidence="1" id="KW-0472">Membrane</keyword>
<accession>A0ABV7MFC4</accession>
<feature type="transmembrane region" description="Helical" evidence="1">
    <location>
        <begin position="515"/>
        <end position="536"/>
    </location>
</feature>
<dbReference type="InterPro" id="IPR025325">
    <property type="entry name" value="DUF4231"/>
</dbReference>
<gene>
    <name evidence="2" type="ORF">ACFONP_12875</name>
</gene>
<proteinExistence type="predicted"/>
<feature type="transmembrane region" description="Helical" evidence="1">
    <location>
        <begin position="350"/>
        <end position="367"/>
    </location>
</feature>
<evidence type="ECO:0000313" key="2">
    <source>
        <dbReference type="EMBL" id="MFC3303622.1"/>
    </source>
</evidence>